<dbReference type="NCBIfam" id="TIGR03607">
    <property type="entry name" value="patatin-like protein"/>
    <property type="match status" value="1"/>
</dbReference>
<gene>
    <name evidence="4" type="ORF">TS85_06955</name>
</gene>
<dbReference type="InterPro" id="IPR024282">
    <property type="entry name" value="DUF3376"/>
</dbReference>
<reference evidence="4 5" key="1">
    <citation type="journal article" date="2015" name="Int. J. Syst. Evol. Microbiol.">
        <title>Sphingomonas hengshuiensis sp. nov., isolated from lake wetland.</title>
        <authorList>
            <person name="Wei S."/>
            <person name="Wang T."/>
            <person name="Liu H."/>
            <person name="Zhang C."/>
            <person name="Guo J."/>
            <person name="Wang Q."/>
            <person name="Liang K."/>
            <person name="Zhang Z."/>
        </authorList>
    </citation>
    <scope>NUCLEOTIDE SEQUENCE [LARGE SCALE GENOMIC DNA]</scope>
    <source>
        <strain evidence="4 5">WHSC-8</strain>
    </source>
</reference>
<dbReference type="RefSeq" id="WP_044331268.1">
    <property type="nucleotide sequence ID" value="NZ_CP010836.1"/>
</dbReference>
<name>A0A7U4LEL3_9SPHN</name>
<dbReference type="Proteomes" id="UP000032300">
    <property type="component" value="Chromosome"/>
</dbReference>
<dbReference type="KEGG" id="sphi:TS85_06955"/>
<dbReference type="GO" id="GO:0016787">
    <property type="term" value="F:hydrolase activity"/>
    <property type="evidence" value="ECO:0007669"/>
    <property type="project" value="UniProtKB-UniRule"/>
</dbReference>
<evidence type="ECO:0000313" key="4">
    <source>
        <dbReference type="EMBL" id="AJP71577.1"/>
    </source>
</evidence>
<dbReference type="Pfam" id="PF01734">
    <property type="entry name" value="Patatin"/>
    <property type="match status" value="1"/>
</dbReference>
<dbReference type="AlphaFoldDB" id="A0A7U4LEL3"/>
<dbReference type="SUPFAM" id="SSF52151">
    <property type="entry name" value="FabD/lysophospholipase-like"/>
    <property type="match status" value="1"/>
</dbReference>
<dbReference type="OrthoDB" id="8728704at2"/>
<protein>
    <submittedName>
        <fullName evidence="4">Patatin</fullName>
    </submittedName>
</protein>
<feature type="domain" description="PNPLA" evidence="3">
    <location>
        <begin position="13"/>
        <end position="332"/>
    </location>
</feature>
<keyword evidence="2" id="KW-0378">Hydrolase</keyword>
<accession>A0A7U4LEL3</accession>
<evidence type="ECO:0000259" key="3">
    <source>
        <dbReference type="PROSITE" id="PS51635"/>
    </source>
</evidence>
<evidence type="ECO:0000256" key="2">
    <source>
        <dbReference type="PROSITE-ProRule" id="PRU01161"/>
    </source>
</evidence>
<keyword evidence="2" id="KW-0442">Lipid degradation</keyword>
<dbReference type="InterPro" id="IPR019894">
    <property type="entry name" value="Patatin-related_protein"/>
</dbReference>
<reference evidence="4 5" key="2">
    <citation type="submission" date="2015-02" db="EMBL/GenBank/DDBJ databases">
        <title>The complete genome of Sphingomonas hengshuiensis sp. WHSC-8 isolated from soil of Hengshui Lake.</title>
        <authorList>
            <person name="Wei S."/>
            <person name="Guo J."/>
            <person name="Su C."/>
            <person name="Wu R."/>
            <person name="Zhang Z."/>
            <person name="Liang K."/>
            <person name="Li H."/>
            <person name="Wang T."/>
            <person name="Liu H."/>
            <person name="Zhang C."/>
            <person name="Li Z."/>
            <person name="Wang Q."/>
            <person name="Meng J."/>
        </authorList>
    </citation>
    <scope>NUCLEOTIDE SEQUENCE [LARGE SCALE GENOMIC DNA]</scope>
    <source>
        <strain evidence="4 5">WHSC-8</strain>
    </source>
</reference>
<dbReference type="InterPro" id="IPR002641">
    <property type="entry name" value="PNPLA_dom"/>
</dbReference>
<evidence type="ECO:0000256" key="1">
    <source>
        <dbReference type="ARBA" id="ARBA00023098"/>
    </source>
</evidence>
<keyword evidence="1 2" id="KW-0443">Lipid metabolism</keyword>
<feature type="short sequence motif" description="GXSXG" evidence="2">
    <location>
        <begin position="80"/>
        <end position="84"/>
    </location>
</feature>
<dbReference type="InterPro" id="IPR016035">
    <property type="entry name" value="Acyl_Trfase/lysoPLipase"/>
</dbReference>
<feature type="active site" description="Proton acceptor" evidence="2">
    <location>
        <position position="319"/>
    </location>
</feature>
<proteinExistence type="predicted"/>
<evidence type="ECO:0000313" key="5">
    <source>
        <dbReference type="Proteomes" id="UP000032300"/>
    </source>
</evidence>
<dbReference type="PROSITE" id="PS51635">
    <property type="entry name" value="PNPLA"/>
    <property type="match status" value="1"/>
</dbReference>
<keyword evidence="5" id="KW-1185">Reference proteome</keyword>
<comment type="caution">
    <text evidence="2">Lacks conserved residue(s) required for the propagation of feature annotation.</text>
</comment>
<dbReference type="Pfam" id="PF11856">
    <property type="entry name" value="DUF3376"/>
    <property type="match status" value="1"/>
</dbReference>
<dbReference type="Gene3D" id="3.40.1090.10">
    <property type="entry name" value="Cytosolic phospholipase A2 catalytic domain"/>
    <property type="match status" value="2"/>
</dbReference>
<dbReference type="EMBL" id="CP010836">
    <property type="protein sequence ID" value="AJP71577.1"/>
    <property type="molecule type" value="Genomic_DNA"/>
</dbReference>
<dbReference type="GO" id="GO:0016042">
    <property type="term" value="P:lipid catabolic process"/>
    <property type="evidence" value="ECO:0007669"/>
    <property type="project" value="UniProtKB-UniRule"/>
</dbReference>
<feature type="active site" description="Nucleophile" evidence="2">
    <location>
        <position position="82"/>
    </location>
</feature>
<organism evidence="4 5">
    <name type="scientific">Sphingomonas hengshuiensis</name>
    <dbReference type="NCBI Taxonomy" id="1609977"/>
    <lineage>
        <taxon>Bacteria</taxon>
        <taxon>Pseudomonadati</taxon>
        <taxon>Pseudomonadota</taxon>
        <taxon>Alphaproteobacteria</taxon>
        <taxon>Sphingomonadales</taxon>
        <taxon>Sphingomonadaceae</taxon>
        <taxon>Sphingomonas</taxon>
    </lineage>
</organism>
<sequence length="766" mass="84612">MTAAREKELRLALVCYGGISLAVYMHGITKEIWHLACASRGARDGDAPLGGSQGVYRALLDAVRESEGLHLRVLVDIVSGASAGGINAVFLAQAIATGQSLDPLTALWMEYADVDALIDPAQGPQHRFAKMWATPIAWMVANRSKSIDETVEAGAREEVRLKLERFVRSRWFEPPFGGKRLLNTLLDAFAAMARGPSGKRLLPAGQPLDLFITVTDFRGHPEVLRLNSPPEVTENEHRLVFGFSDHGAAGESFAEPADLAFAARATSSFPGAFPPFTVAEMDELLAERGDAWPSRDSFLAHALPQQWADNGAEKAVLIDGSVLANAPFRPAMEALRERPARRQVDRRFVFIDPFPSFRFDFYGSPQGTPGFFETIIGSLSELPREQPIRDNLEAIAERSARIERMLAIVAEIRAEVETQVEALFGYTLWLDYPTPKRLATWRRRAQIAAAAKAGYGHTAYGLLKVEGAIERTARLLYAIADSRGPERLREIRDAIAHVVQARGADRFGATISNGAAPQTLEFLRAHDLGFRIRRLRLLARRLTEIDLPASHAELMPMREAIYESLAAYLELKRSDTFADLRDEVRQMTDDAGPLLDRVAGRMNLKALDAATDVRLSEGFSQLSRELRRPMLLAHLGFPFFDIATLPLLQGEGLDEFDPIRVDRIAPDDASSIRSGGAEATLKGIQFNSFGAFFSRAYRENDYLWGRLHGAERLIDITLSTLPPEARPDAARTAAIKRDAFLAILDEEEPRLAAIPGLFAELRSEIG</sequence>